<dbReference type="AlphaFoldDB" id="G6EK58"/>
<dbReference type="PANTHER" id="PTHR33446">
    <property type="entry name" value="PROTEIN TONB-RELATED"/>
    <property type="match status" value="1"/>
</dbReference>
<evidence type="ECO:0000256" key="10">
    <source>
        <dbReference type="RuleBase" id="RU362123"/>
    </source>
</evidence>
<evidence type="ECO:0000256" key="4">
    <source>
        <dbReference type="ARBA" id="ARBA00022475"/>
    </source>
</evidence>
<evidence type="ECO:0000256" key="6">
    <source>
        <dbReference type="ARBA" id="ARBA00022692"/>
    </source>
</evidence>
<evidence type="ECO:0000256" key="5">
    <source>
        <dbReference type="ARBA" id="ARBA00022519"/>
    </source>
</evidence>
<keyword evidence="13" id="KW-1185">Reference proteome</keyword>
<evidence type="ECO:0000313" key="12">
    <source>
        <dbReference type="EMBL" id="EHJ58335.1"/>
    </source>
</evidence>
<comment type="subcellular location">
    <subcellularLocation>
        <location evidence="1 10">Cell inner membrane</location>
        <topology evidence="1 10">Single-pass membrane protein</topology>
        <orientation evidence="1 10">Periplasmic side</orientation>
    </subcellularLocation>
</comment>
<dbReference type="GO" id="GO:0031992">
    <property type="term" value="F:energy transducer activity"/>
    <property type="evidence" value="ECO:0007669"/>
    <property type="project" value="InterPro"/>
</dbReference>
<dbReference type="PATRIC" id="fig|1088721.3.peg.4645"/>
<feature type="transmembrane region" description="Helical" evidence="10">
    <location>
        <begin position="26"/>
        <end position="46"/>
    </location>
</feature>
<organism evidence="12 13">
    <name type="scientific">Novosphingobium pentaromativorans US6-1</name>
    <dbReference type="NCBI Taxonomy" id="1088721"/>
    <lineage>
        <taxon>Bacteria</taxon>
        <taxon>Pseudomonadati</taxon>
        <taxon>Pseudomonadota</taxon>
        <taxon>Alphaproteobacteria</taxon>
        <taxon>Sphingomonadales</taxon>
        <taxon>Sphingomonadaceae</taxon>
        <taxon>Novosphingobium</taxon>
    </lineage>
</organism>
<dbReference type="Proteomes" id="UP000004030">
    <property type="component" value="Unassembled WGS sequence"/>
</dbReference>
<dbReference type="InterPro" id="IPR006260">
    <property type="entry name" value="TonB/TolA_C"/>
</dbReference>
<accession>G6EK58</accession>
<keyword evidence="5 10" id="KW-0997">Cell inner membrane</keyword>
<keyword evidence="3 10" id="KW-0813">Transport</keyword>
<keyword evidence="7 10" id="KW-0653">Protein transport</keyword>
<dbReference type="InterPro" id="IPR051045">
    <property type="entry name" value="TonB-dependent_transducer"/>
</dbReference>
<keyword evidence="4 10" id="KW-1003">Cell membrane</keyword>
<sequence>MHQPSHSTDSSTPPSRYAPRRFEPRALLMVILMQGALLAGLTTYRFPMAPPKVQSTLTVHMFELETPPAEPKVERLPKLEQQRSSAKIHTPRPVLELPEPVEVAVGATYEPVPVTVTVPVTAPSPAPFAAPPRPTVVGDLSASMIHAPPPRYPRESRRQREEGAVLLELLLATDGTVQDIRVLRSSGYSRLDSTAIDAVRRWRWSPTRRDGKAMQVRGTVEIPFVLAG</sequence>
<dbReference type="EMBL" id="AGFM01000087">
    <property type="protein sequence ID" value="EHJ58335.1"/>
    <property type="molecule type" value="Genomic_DNA"/>
</dbReference>
<gene>
    <name evidence="12" type="ORF">NSU_4729</name>
</gene>
<dbReference type="eggNOG" id="COG0810">
    <property type="taxonomic scope" value="Bacteria"/>
</dbReference>
<evidence type="ECO:0000256" key="7">
    <source>
        <dbReference type="ARBA" id="ARBA00022927"/>
    </source>
</evidence>
<keyword evidence="6 10" id="KW-0812">Transmembrane</keyword>
<keyword evidence="8 10" id="KW-1133">Transmembrane helix</keyword>
<name>G6EK58_9SPHN</name>
<dbReference type="GO" id="GO:0098797">
    <property type="term" value="C:plasma membrane protein complex"/>
    <property type="evidence" value="ECO:0007669"/>
    <property type="project" value="TreeGrafter"/>
</dbReference>
<dbReference type="GO" id="GO:0030288">
    <property type="term" value="C:outer membrane-bounded periplasmic space"/>
    <property type="evidence" value="ECO:0007669"/>
    <property type="project" value="InterPro"/>
</dbReference>
<dbReference type="GO" id="GO:0015031">
    <property type="term" value="P:protein transport"/>
    <property type="evidence" value="ECO:0007669"/>
    <property type="project" value="UniProtKB-UniRule"/>
</dbReference>
<dbReference type="Gene3D" id="3.30.1150.10">
    <property type="match status" value="1"/>
</dbReference>
<evidence type="ECO:0000313" key="13">
    <source>
        <dbReference type="Proteomes" id="UP000004030"/>
    </source>
</evidence>
<keyword evidence="10" id="KW-0735">Signal-anchor</keyword>
<comment type="function">
    <text evidence="10">Interacts with outer membrane receptor proteins that carry out high-affinity binding and energy dependent uptake into the periplasmic space of specific substrates. It could act to transduce energy from the cytoplasmic membrane to specific energy-requiring processes in the outer membrane, resulting in the release into the periplasm of ligands bound by these outer membrane proteins.</text>
</comment>
<dbReference type="PANTHER" id="PTHR33446:SF2">
    <property type="entry name" value="PROTEIN TONB"/>
    <property type="match status" value="1"/>
</dbReference>
<keyword evidence="9 10" id="KW-0472">Membrane</keyword>
<evidence type="ECO:0000259" key="11">
    <source>
        <dbReference type="PROSITE" id="PS52015"/>
    </source>
</evidence>
<dbReference type="PRINTS" id="PR01374">
    <property type="entry name" value="TONBPROTEIN"/>
</dbReference>
<dbReference type="InterPro" id="IPR037682">
    <property type="entry name" value="TonB_C"/>
</dbReference>
<evidence type="ECO:0000256" key="2">
    <source>
        <dbReference type="ARBA" id="ARBA00006555"/>
    </source>
</evidence>
<evidence type="ECO:0000256" key="1">
    <source>
        <dbReference type="ARBA" id="ARBA00004383"/>
    </source>
</evidence>
<comment type="similarity">
    <text evidence="2 10">Belongs to the TonB family.</text>
</comment>
<evidence type="ECO:0000256" key="3">
    <source>
        <dbReference type="ARBA" id="ARBA00022448"/>
    </source>
</evidence>
<dbReference type="NCBIfam" id="TIGR01352">
    <property type="entry name" value="tonB_Cterm"/>
    <property type="match status" value="1"/>
</dbReference>
<dbReference type="InterPro" id="IPR003538">
    <property type="entry name" value="TonB"/>
</dbReference>
<dbReference type="GO" id="GO:0055085">
    <property type="term" value="P:transmembrane transport"/>
    <property type="evidence" value="ECO:0007669"/>
    <property type="project" value="InterPro"/>
</dbReference>
<dbReference type="SUPFAM" id="SSF74653">
    <property type="entry name" value="TolA/TonB C-terminal domain"/>
    <property type="match status" value="1"/>
</dbReference>
<dbReference type="PROSITE" id="PS52015">
    <property type="entry name" value="TONB_CTD"/>
    <property type="match status" value="1"/>
</dbReference>
<evidence type="ECO:0000256" key="9">
    <source>
        <dbReference type="ARBA" id="ARBA00023136"/>
    </source>
</evidence>
<proteinExistence type="inferred from homology"/>
<evidence type="ECO:0000256" key="8">
    <source>
        <dbReference type="ARBA" id="ARBA00022989"/>
    </source>
</evidence>
<comment type="caution">
    <text evidence="12">The sequence shown here is derived from an EMBL/GenBank/DDBJ whole genome shotgun (WGS) entry which is preliminary data.</text>
</comment>
<protein>
    <recommendedName>
        <fullName evidence="10">Protein TonB</fullName>
    </recommendedName>
</protein>
<reference evidence="12 13" key="1">
    <citation type="journal article" date="2012" name="J. Bacteriol.">
        <title>Genome sequence of benzo(a)pyrene-degrading bacterium Novosphingobium pentaromativorans US6-1.</title>
        <authorList>
            <person name="Luo Y.R."/>
            <person name="Kang S.G."/>
            <person name="Kim S.J."/>
            <person name="Kim M.R."/>
            <person name="Li N."/>
            <person name="Lee J.H."/>
            <person name="Kwon K.K."/>
        </authorList>
    </citation>
    <scope>NUCLEOTIDE SEQUENCE [LARGE SCALE GENOMIC DNA]</scope>
    <source>
        <strain evidence="12 13">US6-1</strain>
    </source>
</reference>
<feature type="domain" description="TonB C-terminal" evidence="11">
    <location>
        <begin position="137"/>
        <end position="228"/>
    </location>
</feature>
<dbReference type="Pfam" id="PF03544">
    <property type="entry name" value="TonB_C"/>
    <property type="match status" value="1"/>
</dbReference>
<dbReference type="GO" id="GO:0015891">
    <property type="term" value="P:siderophore transport"/>
    <property type="evidence" value="ECO:0007669"/>
    <property type="project" value="InterPro"/>
</dbReference>